<keyword evidence="1" id="KW-0723">Serine/threonine-protein kinase</keyword>
<accession>A0ABN1RSY3</accession>
<dbReference type="Proteomes" id="UP001500665">
    <property type="component" value="Unassembled WGS sequence"/>
</dbReference>
<organism evidence="3 4">
    <name type="scientific">Actinocorallia libanotica</name>
    <dbReference type="NCBI Taxonomy" id="46162"/>
    <lineage>
        <taxon>Bacteria</taxon>
        <taxon>Bacillati</taxon>
        <taxon>Actinomycetota</taxon>
        <taxon>Actinomycetes</taxon>
        <taxon>Streptosporangiales</taxon>
        <taxon>Thermomonosporaceae</taxon>
        <taxon>Actinocorallia</taxon>
    </lineage>
</organism>
<evidence type="ECO:0000313" key="4">
    <source>
        <dbReference type="Proteomes" id="UP001500665"/>
    </source>
</evidence>
<dbReference type="PANTHER" id="PTHR35526:SF3">
    <property type="entry name" value="ANTI-SIGMA-F FACTOR RSBW"/>
    <property type="match status" value="1"/>
</dbReference>
<evidence type="ECO:0000313" key="3">
    <source>
        <dbReference type="EMBL" id="GAA0963109.1"/>
    </source>
</evidence>
<proteinExistence type="predicted"/>
<dbReference type="CDD" id="cd16936">
    <property type="entry name" value="HATPase_RsbW-like"/>
    <property type="match status" value="1"/>
</dbReference>
<dbReference type="EMBL" id="BAAAHH010000029">
    <property type="protein sequence ID" value="GAA0963109.1"/>
    <property type="molecule type" value="Genomic_DNA"/>
</dbReference>
<keyword evidence="1" id="KW-0808">Transferase</keyword>
<dbReference type="PANTHER" id="PTHR35526">
    <property type="entry name" value="ANTI-SIGMA-F FACTOR RSBW-RELATED"/>
    <property type="match status" value="1"/>
</dbReference>
<keyword evidence="4" id="KW-1185">Reference proteome</keyword>
<feature type="domain" description="Histidine kinase/HSP90-like ATPase" evidence="2">
    <location>
        <begin position="104"/>
        <end position="219"/>
    </location>
</feature>
<comment type="caution">
    <text evidence="3">The sequence shown here is derived from an EMBL/GenBank/DDBJ whole genome shotgun (WGS) entry which is preliminary data.</text>
</comment>
<dbReference type="Pfam" id="PF13581">
    <property type="entry name" value="HATPase_c_2"/>
    <property type="match status" value="1"/>
</dbReference>
<dbReference type="Gene3D" id="3.30.565.10">
    <property type="entry name" value="Histidine kinase-like ATPase, C-terminal domain"/>
    <property type="match status" value="1"/>
</dbReference>
<dbReference type="SUPFAM" id="SSF55874">
    <property type="entry name" value="ATPase domain of HSP90 chaperone/DNA topoisomerase II/histidine kinase"/>
    <property type="match status" value="1"/>
</dbReference>
<evidence type="ECO:0000259" key="2">
    <source>
        <dbReference type="Pfam" id="PF13581"/>
    </source>
</evidence>
<evidence type="ECO:0000256" key="1">
    <source>
        <dbReference type="ARBA" id="ARBA00022527"/>
    </source>
</evidence>
<sequence length="231" mass="24735">MQAERPPHALRFSLLSDLCYALGERGCGSTLMVPSRGGETVLYVSCPTRPYERLGVAAVEHQGRWLFAFGPHTADTLDIPGTATRITRLVGASPAPRPLGALDLPAHPASVREARRWLLSLLSPAPAAVQSIADDAVLLLSEVLTNAVRHGSGPTVTVSAALHPDALRVEVVNFPGRTLPHHAPDPGGESGRGLPLLDRLSLDWSYHRLTDGRLTVWFTLALEPSGPRPLP</sequence>
<dbReference type="InterPro" id="IPR003594">
    <property type="entry name" value="HATPase_dom"/>
</dbReference>
<reference evidence="3 4" key="1">
    <citation type="journal article" date="2019" name="Int. J. Syst. Evol. Microbiol.">
        <title>The Global Catalogue of Microorganisms (GCM) 10K type strain sequencing project: providing services to taxonomists for standard genome sequencing and annotation.</title>
        <authorList>
            <consortium name="The Broad Institute Genomics Platform"/>
            <consortium name="The Broad Institute Genome Sequencing Center for Infectious Disease"/>
            <person name="Wu L."/>
            <person name="Ma J."/>
        </authorList>
    </citation>
    <scope>NUCLEOTIDE SEQUENCE [LARGE SCALE GENOMIC DNA]</scope>
    <source>
        <strain evidence="3 4">JCM 10696</strain>
    </source>
</reference>
<keyword evidence="1" id="KW-0418">Kinase</keyword>
<protein>
    <recommendedName>
        <fullName evidence="2">Histidine kinase/HSP90-like ATPase domain-containing protein</fullName>
    </recommendedName>
</protein>
<dbReference type="InterPro" id="IPR036890">
    <property type="entry name" value="HATPase_C_sf"/>
</dbReference>
<gene>
    <name evidence="3" type="ORF">GCM10009550_58150</name>
</gene>
<dbReference type="InterPro" id="IPR050267">
    <property type="entry name" value="Anti-sigma-factor_SerPK"/>
</dbReference>
<name>A0ABN1RSY3_9ACTN</name>